<gene>
    <name evidence="1" type="ORF">HX001_00060</name>
</gene>
<organism evidence="1 2">
    <name type="scientific">Empedobacter brevis</name>
    <dbReference type="NCBI Taxonomy" id="247"/>
    <lineage>
        <taxon>Bacteria</taxon>
        <taxon>Pseudomonadati</taxon>
        <taxon>Bacteroidota</taxon>
        <taxon>Flavobacteriia</taxon>
        <taxon>Flavobacteriales</taxon>
        <taxon>Weeksellaceae</taxon>
        <taxon>Empedobacter</taxon>
    </lineage>
</organism>
<evidence type="ECO:0000313" key="2">
    <source>
        <dbReference type="Proteomes" id="UP001170959"/>
    </source>
</evidence>
<proteinExistence type="predicted"/>
<name>A0AAJ1QB18_9FLAO</name>
<dbReference type="EMBL" id="JACAGJ010000001">
    <property type="protein sequence ID" value="MDM1070878.1"/>
    <property type="molecule type" value="Genomic_DNA"/>
</dbReference>
<dbReference type="RefSeq" id="WP_286491268.1">
    <property type="nucleotide sequence ID" value="NZ_JACAGJ010000001.1"/>
</dbReference>
<protein>
    <submittedName>
        <fullName evidence="1">Phage morphogenesis protein</fullName>
    </submittedName>
</protein>
<dbReference type="Proteomes" id="UP001170959">
    <property type="component" value="Unassembled WGS sequence"/>
</dbReference>
<sequence length="163" mass="19134">MRSLRDLQNKLNSFAKNIKSDLTDIIEVEGINFIKKNFQDEGFNNSGLEKWESRKTIDSKGRDKTRYRTNRVGRAGSLNKYGRMIQDRPILTGHATGGDKLRNSFRTRKQGNGVVFFTYKRYAQRHNEGLKRMPKRQYMGKSKYLDRRTTDKFGRYVKSRIGL</sequence>
<comment type="caution">
    <text evidence="1">The sequence shown here is derived from an EMBL/GenBank/DDBJ whole genome shotgun (WGS) entry which is preliminary data.</text>
</comment>
<reference evidence="1" key="1">
    <citation type="submission" date="2020-06" db="EMBL/GenBank/DDBJ databases">
        <authorList>
            <person name="Dong N."/>
        </authorList>
    </citation>
    <scope>NUCLEOTIDE SEQUENCE</scope>
    <source>
        <strain evidence="1">R655-4</strain>
    </source>
</reference>
<reference evidence="1" key="2">
    <citation type="journal article" date="2022" name="Sci. Total Environ.">
        <title>Prevalence, transmission, and molecular epidemiology of tet(X)-positive bacteria among humans, animals, and environmental niches in China: An epidemiological, and genomic-based study.</title>
        <authorList>
            <person name="Dong N."/>
            <person name="Zeng Y."/>
            <person name="Cai C."/>
            <person name="Sun C."/>
            <person name="Lu J."/>
            <person name="Liu C."/>
            <person name="Zhou H."/>
            <person name="Sun Q."/>
            <person name="Shu L."/>
            <person name="Wang H."/>
            <person name="Wang Y."/>
            <person name="Wang S."/>
            <person name="Wu C."/>
            <person name="Chan E.W."/>
            <person name="Chen G."/>
            <person name="Shen Z."/>
            <person name="Chen S."/>
            <person name="Zhang R."/>
        </authorList>
    </citation>
    <scope>NUCLEOTIDE SEQUENCE</scope>
    <source>
        <strain evidence="1">R655-4</strain>
    </source>
</reference>
<dbReference type="AlphaFoldDB" id="A0AAJ1QB18"/>
<evidence type="ECO:0000313" key="1">
    <source>
        <dbReference type="EMBL" id="MDM1070878.1"/>
    </source>
</evidence>
<accession>A0AAJ1QB18</accession>